<sequence length="470" mass="53496">METCIKDIRDWMLADRLMLNDDKTEFLIIDLCSAESGNHEQEPQSVWAHLSLSLTISNDIKLHSGNEFFFINSSQHTSKAKDINENKKLLFNVLKDPVEDQVINPEVLFTALLVEHNLPVVVAQHATKIFPMIFPDSKIAKYKCSYTKTATIVEYALEPESTKSMLSHIKVQNKPYTIMIDESNDIFCDKECAILVRYFDELQEKTVVAFLDIPVCNIGTAANIFKCVDLALVKHGLSWDNVAGFSPDNCNVITGVKEKIPEVYNVGCPSHLVNICCKAAYKELDSCVETLIIDIYFYLDKSSKRREDLKEFQEFVGVAEQSVKKHCPTRWLSLGKALKYLLTQFDALKSYFSSKSKNHKSRSIAARLNNPMTRVYITFLTTVIPHYDKFNLIFQQNASVLYQLKDAVESLLRSLAMKLVKPEHIRDLTSMKDLKIDDIGLQFDNVNLRIGQEAKRFRATLRTSDPPASA</sequence>
<dbReference type="GeneID" id="106814919"/>
<proteinExistence type="predicted"/>
<evidence type="ECO:0000313" key="1">
    <source>
        <dbReference type="Proteomes" id="UP000695022"/>
    </source>
</evidence>
<dbReference type="InterPro" id="IPR012337">
    <property type="entry name" value="RNaseH-like_sf"/>
</dbReference>
<dbReference type="SUPFAM" id="SSF53098">
    <property type="entry name" value="Ribonuclease H-like"/>
    <property type="match status" value="1"/>
</dbReference>
<name>A0ABM1ERG7_PRICU</name>
<dbReference type="Proteomes" id="UP000695022">
    <property type="component" value="Unplaced"/>
</dbReference>
<dbReference type="RefSeq" id="XP_014674788.1">
    <property type="nucleotide sequence ID" value="XM_014819302.1"/>
</dbReference>
<evidence type="ECO:0000313" key="2">
    <source>
        <dbReference type="RefSeq" id="XP_014674788.1"/>
    </source>
</evidence>
<protein>
    <submittedName>
        <fullName evidence="2">Zinc finger BED domain-containing protein 5-like</fullName>
    </submittedName>
</protein>
<dbReference type="PANTHER" id="PTHR37162">
    <property type="entry name" value="HAT FAMILY DIMERISATION DOMAINCONTAINING PROTEIN-RELATED"/>
    <property type="match status" value="1"/>
</dbReference>
<gene>
    <name evidence="2" type="primary">LOC106814919</name>
</gene>
<organism evidence="1 2">
    <name type="scientific">Priapulus caudatus</name>
    <name type="common">Priapulid worm</name>
    <dbReference type="NCBI Taxonomy" id="37621"/>
    <lineage>
        <taxon>Eukaryota</taxon>
        <taxon>Metazoa</taxon>
        <taxon>Ecdysozoa</taxon>
        <taxon>Scalidophora</taxon>
        <taxon>Priapulida</taxon>
        <taxon>Priapulimorpha</taxon>
        <taxon>Priapulimorphida</taxon>
        <taxon>Priapulidae</taxon>
        <taxon>Priapulus</taxon>
    </lineage>
</organism>
<keyword evidence="1" id="KW-1185">Reference proteome</keyword>
<accession>A0ABM1ERG7</accession>
<dbReference type="PANTHER" id="PTHR37162:SF1">
    <property type="entry name" value="BED-TYPE DOMAIN-CONTAINING PROTEIN"/>
    <property type="match status" value="1"/>
</dbReference>
<reference evidence="2" key="1">
    <citation type="submission" date="2025-08" db="UniProtKB">
        <authorList>
            <consortium name="RefSeq"/>
        </authorList>
    </citation>
    <scope>IDENTIFICATION</scope>
</reference>